<dbReference type="SMART" id="SM00355">
    <property type="entry name" value="ZnF_C2H2"/>
    <property type="match status" value="7"/>
</dbReference>
<evidence type="ECO:0000256" key="9">
    <source>
        <dbReference type="ARBA" id="ARBA00023159"/>
    </source>
</evidence>
<evidence type="ECO:0000256" key="7">
    <source>
        <dbReference type="ARBA" id="ARBA00023015"/>
    </source>
</evidence>
<accession>A0A9N9SC78</accession>
<evidence type="ECO:0000313" key="15">
    <source>
        <dbReference type="EMBL" id="CAG9813656.1"/>
    </source>
</evidence>
<feature type="compositionally biased region" description="Pro residues" evidence="13">
    <location>
        <begin position="525"/>
        <end position="534"/>
    </location>
</feature>
<dbReference type="AlphaFoldDB" id="A0A9N9SC78"/>
<dbReference type="FunFam" id="3.30.160.60:FF:000065">
    <property type="entry name" value="B-cell CLL/lymphoma 6, member B"/>
    <property type="match status" value="1"/>
</dbReference>
<evidence type="ECO:0000256" key="6">
    <source>
        <dbReference type="ARBA" id="ARBA00022833"/>
    </source>
</evidence>
<dbReference type="PROSITE" id="PS00028">
    <property type="entry name" value="ZINC_FINGER_C2H2_1"/>
    <property type="match status" value="7"/>
</dbReference>
<feature type="compositionally biased region" description="Basic and acidic residues" evidence="13">
    <location>
        <begin position="49"/>
        <end position="62"/>
    </location>
</feature>
<feature type="compositionally biased region" description="Polar residues" evidence="13">
    <location>
        <begin position="121"/>
        <end position="130"/>
    </location>
</feature>
<feature type="domain" description="C2H2-type" evidence="14">
    <location>
        <begin position="234"/>
        <end position="261"/>
    </location>
</feature>
<comment type="subcellular location">
    <subcellularLocation>
        <location evidence="1">Nucleus</location>
    </subcellularLocation>
</comment>
<protein>
    <recommendedName>
        <fullName evidence="14">C2H2-type domain-containing protein</fullName>
    </recommendedName>
</protein>
<keyword evidence="5 12" id="KW-0863">Zinc-finger</keyword>
<keyword evidence="8" id="KW-0238">DNA-binding</keyword>
<proteinExistence type="inferred from homology"/>
<evidence type="ECO:0000256" key="8">
    <source>
        <dbReference type="ARBA" id="ARBA00023125"/>
    </source>
</evidence>
<dbReference type="InterPro" id="IPR036236">
    <property type="entry name" value="Znf_C2H2_sf"/>
</dbReference>
<feature type="domain" description="C2H2-type" evidence="14">
    <location>
        <begin position="206"/>
        <end position="233"/>
    </location>
</feature>
<evidence type="ECO:0000256" key="4">
    <source>
        <dbReference type="ARBA" id="ARBA00022737"/>
    </source>
</evidence>
<keyword evidence="3" id="KW-0479">Metal-binding</keyword>
<dbReference type="PROSITE" id="PS50157">
    <property type="entry name" value="ZINC_FINGER_C2H2_2"/>
    <property type="match status" value="7"/>
</dbReference>
<feature type="domain" description="C2H2-type" evidence="14">
    <location>
        <begin position="263"/>
        <end position="290"/>
    </location>
</feature>
<evidence type="ECO:0000256" key="1">
    <source>
        <dbReference type="ARBA" id="ARBA00004123"/>
    </source>
</evidence>
<evidence type="ECO:0000256" key="3">
    <source>
        <dbReference type="ARBA" id="ARBA00022723"/>
    </source>
</evidence>
<dbReference type="InterPro" id="IPR013087">
    <property type="entry name" value="Znf_C2H2_type"/>
</dbReference>
<keyword evidence="16" id="KW-1185">Reference proteome</keyword>
<organism evidence="15 16">
    <name type="scientific">Phaedon cochleariae</name>
    <name type="common">Mustard beetle</name>
    <dbReference type="NCBI Taxonomy" id="80249"/>
    <lineage>
        <taxon>Eukaryota</taxon>
        <taxon>Metazoa</taxon>
        <taxon>Ecdysozoa</taxon>
        <taxon>Arthropoda</taxon>
        <taxon>Hexapoda</taxon>
        <taxon>Insecta</taxon>
        <taxon>Pterygota</taxon>
        <taxon>Neoptera</taxon>
        <taxon>Endopterygota</taxon>
        <taxon>Coleoptera</taxon>
        <taxon>Polyphaga</taxon>
        <taxon>Cucujiformia</taxon>
        <taxon>Chrysomeloidea</taxon>
        <taxon>Chrysomelidae</taxon>
        <taxon>Chrysomelinae</taxon>
        <taxon>Chrysomelini</taxon>
        <taxon>Phaedon</taxon>
    </lineage>
</organism>
<dbReference type="GO" id="GO:0001228">
    <property type="term" value="F:DNA-binding transcription activator activity, RNA polymerase II-specific"/>
    <property type="evidence" value="ECO:0007669"/>
    <property type="project" value="TreeGrafter"/>
</dbReference>
<dbReference type="Proteomes" id="UP001153737">
    <property type="component" value="Chromosome 1"/>
</dbReference>
<feature type="compositionally biased region" description="Pro residues" evidence="13">
    <location>
        <begin position="63"/>
        <end position="73"/>
    </location>
</feature>
<feature type="compositionally biased region" description="Low complexity" evidence="13">
    <location>
        <begin position="144"/>
        <end position="154"/>
    </location>
</feature>
<gene>
    <name evidence="15" type="ORF">PHAECO_LOCUS1322</name>
</gene>
<dbReference type="Pfam" id="PF00096">
    <property type="entry name" value="zf-C2H2"/>
    <property type="match status" value="5"/>
</dbReference>
<keyword evidence="9" id="KW-0010">Activator</keyword>
<keyword evidence="4" id="KW-0677">Repeat</keyword>
<evidence type="ECO:0000256" key="10">
    <source>
        <dbReference type="ARBA" id="ARBA00023163"/>
    </source>
</evidence>
<dbReference type="FunFam" id="3.30.160.60:FF:000256">
    <property type="entry name" value="PLAG1 like zinc finger 2"/>
    <property type="match status" value="1"/>
</dbReference>
<dbReference type="PANTHER" id="PTHR24399:SF31">
    <property type="entry name" value="ZINC FINGER PROTEIN PLAGL1"/>
    <property type="match status" value="1"/>
</dbReference>
<reference evidence="15" key="2">
    <citation type="submission" date="2022-10" db="EMBL/GenBank/DDBJ databases">
        <authorList>
            <consortium name="ENA_rothamsted_submissions"/>
            <consortium name="culmorum"/>
            <person name="King R."/>
        </authorList>
    </citation>
    <scope>NUCLEOTIDE SEQUENCE</scope>
</reference>
<dbReference type="GO" id="GO:0005654">
    <property type="term" value="C:nucleoplasm"/>
    <property type="evidence" value="ECO:0007669"/>
    <property type="project" value="TreeGrafter"/>
</dbReference>
<feature type="region of interest" description="Disordered" evidence="13">
    <location>
        <begin position="121"/>
        <end position="166"/>
    </location>
</feature>
<evidence type="ECO:0000256" key="5">
    <source>
        <dbReference type="ARBA" id="ARBA00022771"/>
    </source>
</evidence>
<dbReference type="FunFam" id="3.30.160.60:FF:000231">
    <property type="entry name" value="PLAG1 like zinc finger 2"/>
    <property type="match status" value="1"/>
</dbReference>
<feature type="domain" description="C2H2-type" evidence="14">
    <location>
        <begin position="356"/>
        <end position="385"/>
    </location>
</feature>
<dbReference type="Gene3D" id="3.30.160.60">
    <property type="entry name" value="Classic Zinc Finger"/>
    <property type="match status" value="6"/>
</dbReference>
<evidence type="ECO:0000256" key="13">
    <source>
        <dbReference type="SAM" id="MobiDB-lite"/>
    </source>
</evidence>
<sequence length="534" mass="59073">MSEVQEDVDALIKLFCDNDVAHTGIAMGTPGDKASVGEVVKTAPPAPGQRDRPQPPAPDRRPPPLPPDPPPGGPNAGMGVVDRPPTQVHQAFAVGTGLSHIDDYYSQTKYYDYQHPAYANPSKQKTTFPSTVPDPGQGPSGLQTPKTKTTVATTKPKRPKKPAEEPVATPTLVGKEHKCRDCHKGYATPEKLAKHQQTHTGSSSPFKCDNCKKLFTSKFKLVRHALIHSDQKPFSCMVCDRTFHRKDHLKNHIKVHSPSKEVHVCNSCKKQYTSLLSYRKHQAFHSAEEGNLKCQMCSEDFETKEAILYHLKIHAGSRTVKNPNEKKFTCDQCDRKFFTKKDVRRHLVVHTGKRDFLCQYCPQRFGRKDHLVRHIKKAHHIRYRPDETATAATIKTEAGAEAVKTEMSESSLSNAATEDFAADLDFPLKNISEETLTTLLEVENLGLGLPAASDEGELEDLGNTILEEIEGPTEATRIMLSDNLDASQDVLDEVVLNDPELLQRLLEAPADKNLPLPGFSQTFQSPPPGGGQPL</sequence>
<comment type="similarity">
    <text evidence="2">Belongs to the krueppel C2H2-type zinc-finger protein family.</text>
</comment>
<evidence type="ECO:0000256" key="2">
    <source>
        <dbReference type="ARBA" id="ARBA00006991"/>
    </source>
</evidence>
<dbReference type="OrthoDB" id="3533395at2759"/>
<dbReference type="GO" id="GO:0008270">
    <property type="term" value="F:zinc ion binding"/>
    <property type="evidence" value="ECO:0007669"/>
    <property type="project" value="UniProtKB-KW"/>
</dbReference>
<feature type="domain" description="C2H2-type" evidence="14">
    <location>
        <begin position="328"/>
        <end position="355"/>
    </location>
</feature>
<dbReference type="GO" id="GO:0002682">
    <property type="term" value="P:regulation of immune system process"/>
    <property type="evidence" value="ECO:0007669"/>
    <property type="project" value="TreeGrafter"/>
</dbReference>
<evidence type="ECO:0000256" key="11">
    <source>
        <dbReference type="ARBA" id="ARBA00023242"/>
    </source>
</evidence>
<keyword evidence="11" id="KW-0539">Nucleus</keyword>
<keyword evidence="6" id="KW-0862">Zinc</keyword>
<reference evidence="15" key="1">
    <citation type="submission" date="2022-01" db="EMBL/GenBank/DDBJ databases">
        <authorList>
            <person name="King R."/>
        </authorList>
    </citation>
    <scope>NUCLEOTIDE SEQUENCE</scope>
</reference>
<evidence type="ECO:0000256" key="12">
    <source>
        <dbReference type="PROSITE-ProRule" id="PRU00042"/>
    </source>
</evidence>
<evidence type="ECO:0000313" key="16">
    <source>
        <dbReference type="Proteomes" id="UP001153737"/>
    </source>
</evidence>
<keyword evidence="10" id="KW-0804">Transcription</keyword>
<dbReference type="GO" id="GO:0000978">
    <property type="term" value="F:RNA polymerase II cis-regulatory region sequence-specific DNA binding"/>
    <property type="evidence" value="ECO:0007669"/>
    <property type="project" value="TreeGrafter"/>
</dbReference>
<evidence type="ECO:0000259" key="14">
    <source>
        <dbReference type="PROSITE" id="PS50157"/>
    </source>
</evidence>
<dbReference type="SUPFAM" id="SSF57667">
    <property type="entry name" value="beta-beta-alpha zinc fingers"/>
    <property type="match status" value="4"/>
</dbReference>
<feature type="domain" description="C2H2-type" evidence="14">
    <location>
        <begin position="177"/>
        <end position="204"/>
    </location>
</feature>
<feature type="region of interest" description="Disordered" evidence="13">
    <location>
        <begin position="27"/>
        <end position="83"/>
    </location>
</feature>
<name>A0A9N9SC78_PHACE</name>
<feature type="region of interest" description="Disordered" evidence="13">
    <location>
        <begin position="513"/>
        <end position="534"/>
    </location>
</feature>
<dbReference type="GO" id="GO:0001817">
    <property type="term" value="P:regulation of cytokine production"/>
    <property type="evidence" value="ECO:0007669"/>
    <property type="project" value="TreeGrafter"/>
</dbReference>
<feature type="domain" description="C2H2-type" evidence="14">
    <location>
        <begin position="292"/>
        <end position="319"/>
    </location>
</feature>
<dbReference type="EMBL" id="OU896707">
    <property type="protein sequence ID" value="CAG9813656.1"/>
    <property type="molecule type" value="Genomic_DNA"/>
</dbReference>
<dbReference type="PANTHER" id="PTHR24399">
    <property type="entry name" value="ZINC FINGER AND BTB DOMAIN-CONTAINING"/>
    <property type="match status" value="1"/>
</dbReference>
<dbReference type="GO" id="GO:0001227">
    <property type="term" value="F:DNA-binding transcription repressor activity, RNA polymerase II-specific"/>
    <property type="evidence" value="ECO:0007669"/>
    <property type="project" value="TreeGrafter"/>
</dbReference>
<keyword evidence="7" id="KW-0805">Transcription regulation</keyword>